<evidence type="ECO:0000313" key="2">
    <source>
        <dbReference type="EMBL" id="ADU38307.1"/>
    </source>
</evidence>
<protein>
    <submittedName>
        <fullName evidence="2">MOSC domain containing protein</fullName>
    </submittedName>
</protein>
<organism evidence="2 3">
    <name type="scientific">Variovorax paradoxus (strain EPS)</name>
    <dbReference type="NCBI Taxonomy" id="595537"/>
    <lineage>
        <taxon>Bacteria</taxon>
        <taxon>Pseudomonadati</taxon>
        <taxon>Pseudomonadota</taxon>
        <taxon>Betaproteobacteria</taxon>
        <taxon>Burkholderiales</taxon>
        <taxon>Comamonadaceae</taxon>
        <taxon>Variovorax</taxon>
    </lineage>
</organism>
<dbReference type="GO" id="GO:0030151">
    <property type="term" value="F:molybdenum ion binding"/>
    <property type="evidence" value="ECO:0007669"/>
    <property type="project" value="InterPro"/>
</dbReference>
<reference evidence="3" key="1">
    <citation type="submission" date="2010-12" db="EMBL/GenBank/DDBJ databases">
        <title>Complete sequence of Variovorax paradoxus EPS.</title>
        <authorList>
            <consortium name="US DOE Joint Genome Institute"/>
            <person name="Lucas S."/>
            <person name="Copeland A."/>
            <person name="Lapidus A."/>
            <person name="Cheng J.-F."/>
            <person name="Goodwin L."/>
            <person name="Pitluck S."/>
            <person name="Teshima H."/>
            <person name="Detter J.C."/>
            <person name="Han C."/>
            <person name="Tapia R."/>
            <person name="Land M."/>
            <person name="Hauser L."/>
            <person name="Kyrpides N."/>
            <person name="Ivanova N."/>
            <person name="Ovchinnikova G."/>
            <person name="Orwin P."/>
            <person name="Han J.-I.G."/>
            <person name="Woyke T."/>
        </authorList>
    </citation>
    <scope>NUCLEOTIDE SEQUENCE [LARGE SCALE GENOMIC DNA]</scope>
    <source>
        <strain evidence="3">EPS</strain>
    </source>
</reference>
<gene>
    <name evidence="2" type="ordered locus">Varpa_4137</name>
</gene>
<feature type="domain" description="MOSC" evidence="1">
    <location>
        <begin position="48"/>
        <end position="184"/>
    </location>
</feature>
<accession>E6V711</accession>
<dbReference type="InterPro" id="IPR011037">
    <property type="entry name" value="Pyrv_Knase-like_insert_dom_sf"/>
</dbReference>
<reference evidence="2 3" key="2">
    <citation type="journal article" date="2013" name="Genome Announc.">
        <title>Genome of the Root-Associated Plant Growth-Promoting Bacterium Variovorax paradoxus Strain EPS.</title>
        <authorList>
            <person name="Han J.I."/>
            <person name="Spain J.C."/>
            <person name="Leadbetter J.R."/>
            <person name="Ovchinnikova G."/>
            <person name="Goodwin L.A."/>
            <person name="Han C.S."/>
            <person name="Woyke T."/>
            <person name="Davenport K.W."/>
            <person name="Orwin P.M."/>
        </authorList>
    </citation>
    <scope>NUCLEOTIDE SEQUENCE [LARGE SCALE GENOMIC DNA]</scope>
    <source>
        <strain evidence="2 3">EPS</strain>
    </source>
</reference>
<dbReference type="EMBL" id="CP002417">
    <property type="protein sequence ID" value="ADU38307.1"/>
    <property type="molecule type" value="Genomic_DNA"/>
</dbReference>
<evidence type="ECO:0000313" key="3">
    <source>
        <dbReference type="Proteomes" id="UP000008917"/>
    </source>
</evidence>
<dbReference type="PANTHER" id="PTHR36930:SF1">
    <property type="entry name" value="MOSC DOMAIN-CONTAINING PROTEIN"/>
    <property type="match status" value="1"/>
</dbReference>
<dbReference type="eggNOG" id="COG2258">
    <property type="taxonomic scope" value="Bacteria"/>
</dbReference>
<dbReference type="AlphaFoldDB" id="E6V711"/>
<name>E6V711_VARPE</name>
<dbReference type="InterPro" id="IPR052716">
    <property type="entry name" value="MOSC_domain"/>
</dbReference>
<dbReference type="PROSITE" id="PS51340">
    <property type="entry name" value="MOSC"/>
    <property type="match status" value="1"/>
</dbReference>
<dbReference type="Gene3D" id="2.40.33.20">
    <property type="entry name" value="PK beta-barrel domain-like"/>
    <property type="match status" value="1"/>
</dbReference>
<dbReference type="STRING" id="595537.Varpa_4137"/>
<dbReference type="SUPFAM" id="SSF50800">
    <property type="entry name" value="PK beta-barrel domain-like"/>
    <property type="match status" value="1"/>
</dbReference>
<dbReference type="HOGENOM" id="CLU_104911_2_0_4"/>
<dbReference type="PANTHER" id="PTHR36930">
    <property type="entry name" value="METAL-SULFUR CLUSTER BIOSYNTHESIS PROTEINS YUAD-RELATED"/>
    <property type="match status" value="1"/>
</dbReference>
<sequence length="188" mass="20231">MRRADNGAQKIMWTMPRMPDLHELTRQFARPGRLDAILLRPARRAPVLSVDEAMAVEGRGLEGDRIAAARPGGKRQVSLIQQEHLPVIAALTGHARVDAEGLRRNLVVSGLNLLAARSLFRDQPLVLAIGAEVLLEISGPCEPCSRMEELLGPGGYNAMRGHGGVTARVLRGGVLRIGDGIECRPASA</sequence>
<dbReference type="Pfam" id="PF03473">
    <property type="entry name" value="MOSC"/>
    <property type="match status" value="1"/>
</dbReference>
<proteinExistence type="predicted"/>
<dbReference type="GO" id="GO:0003824">
    <property type="term" value="F:catalytic activity"/>
    <property type="evidence" value="ECO:0007669"/>
    <property type="project" value="InterPro"/>
</dbReference>
<dbReference type="InterPro" id="IPR005302">
    <property type="entry name" value="MoCF_Sase_C"/>
</dbReference>
<dbReference type="GO" id="GO:0030170">
    <property type="term" value="F:pyridoxal phosphate binding"/>
    <property type="evidence" value="ECO:0007669"/>
    <property type="project" value="InterPro"/>
</dbReference>
<dbReference type="Proteomes" id="UP000008917">
    <property type="component" value="Chromosome"/>
</dbReference>
<dbReference type="KEGG" id="vpe:Varpa_4137"/>
<evidence type="ECO:0000259" key="1">
    <source>
        <dbReference type="PROSITE" id="PS51340"/>
    </source>
</evidence>